<name>A0A106BXT7_SHEFR</name>
<comment type="caution">
    <text evidence="3">The sequence shown here is derived from an EMBL/GenBank/DDBJ whole genome shotgun (WGS) entry which is preliminary data.</text>
</comment>
<keyword evidence="1" id="KW-1133">Transmembrane helix</keyword>
<evidence type="ECO:0000313" key="3">
    <source>
        <dbReference type="EMBL" id="KVX00584.1"/>
    </source>
</evidence>
<keyword evidence="1" id="KW-0812">Transmembrane</keyword>
<dbReference type="PANTHER" id="PTHR33741">
    <property type="entry name" value="TRANSMEMBRANE PROTEIN DDB_G0269096-RELATED"/>
    <property type="match status" value="1"/>
</dbReference>
<evidence type="ECO:0000259" key="2">
    <source>
        <dbReference type="Pfam" id="PF04982"/>
    </source>
</evidence>
<evidence type="ECO:0000313" key="4">
    <source>
        <dbReference type="Proteomes" id="UP000055702"/>
    </source>
</evidence>
<sequence length="182" mass="19658">MRFYLTRMRSKDICPPRQPLKKIVWSWVGAFCGIYLVAGLAFYTAANPMGSMFVIGSFGASAVLVYGAPLAEFSQPRNLIGGSVISALIGVAVYQVFTDYIVLACALAVSLSIALMYLTRTLHPPGGATALIAVIGGENVHQLGFLYALMPVFLGTVLLLIVALVVNNLSTDPKRHYPVYWV</sequence>
<dbReference type="InterPro" id="IPR007065">
    <property type="entry name" value="HPP"/>
</dbReference>
<dbReference type="Pfam" id="PF04982">
    <property type="entry name" value="TM_HPP"/>
    <property type="match status" value="1"/>
</dbReference>
<dbReference type="InterPro" id="IPR058581">
    <property type="entry name" value="TM_HPP"/>
</dbReference>
<dbReference type="RefSeq" id="WP_059746872.1">
    <property type="nucleotide sequence ID" value="NZ_LRDC01000040.1"/>
</dbReference>
<proteinExistence type="predicted"/>
<feature type="transmembrane region" description="Helical" evidence="1">
    <location>
        <begin position="145"/>
        <end position="166"/>
    </location>
</feature>
<feature type="transmembrane region" description="Helical" evidence="1">
    <location>
        <begin position="52"/>
        <end position="71"/>
    </location>
</feature>
<feature type="domain" description="HPP transmembrane region" evidence="2">
    <location>
        <begin position="15"/>
        <end position="178"/>
    </location>
</feature>
<dbReference type="PANTHER" id="PTHR33741:SF5">
    <property type="entry name" value="TRANSMEMBRANE PROTEIN DDB_G0269096-RELATED"/>
    <property type="match status" value="1"/>
</dbReference>
<dbReference type="Proteomes" id="UP000055702">
    <property type="component" value="Unassembled WGS sequence"/>
</dbReference>
<feature type="transmembrane region" description="Helical" evidence="1">
    <location>
        <begin position="78"/>
        <end position="94"/>
    </location>
</feature>
<evidence type="ECO:0000256" key="1">
    <source>
        <dbReference type="SAM" id="Phobius"/>
    </source>
</evidence>
<protein>
    <recommendedName>
        <fullName evidence="2">HPP transmembrane region domain-containing protein</fullName>
    </recommendedName>
</protein>
<feature type="transmembrane region" description="Helical" evidence="1">
    <location>
        <begin position="24"/>
        <end position="46"/>
    </location>
</feature>
<accession>A0A106BXT7</accession>
<organism evidence="3">
    <name type="scientific">Shewanella frigidimarina</name>
    <dbReference type="NCBI Taxonomy" id="56812"/>
    <lineage>
        <taxon>Bacteria</taxon>
        <taxon>Pseudomonadati</taxon>
        <taxon>Pseudomonadota</taxon>
        <taxon>Gammaproteobacteria</taxon>
        <taxon>Alteromonadales</taxon>
        <taxon>Shewanellaceae</taxon>
        <taxon>Shewanella</taxon>
    </lineage>
</organism>
<dbReference type="AlphaFoldDB" id="A0A106BXT7"/>
<reference evidence="3 4" key="1">
    <citation type="submission" date="2016-01" db="EMBL/GenBank/DDBJ databases">
        <title>Draft genome of the antarctic isolate Shewanella frigidimarina Ag06-30.</title>
        <authorList>
            <person name="Parmeciano Di Noto G."/>
            <person name="Vazquez S."/>
            <person name="Mac Cormack W."/>
            <person name="Iriarte A."/>
            <person name="Quiroga C."/>
        </authorList>
    </citation>
    <scope>NUCLEOTIDE SEQUENCE [LARGE SCALE GENOMIC DNA]</scope>
    <source>
        <strain evidence="3 4">Ag06-30</strain>
    </source>
</reference>
<keyword evidence="1" id="KW-0472">Membrane</keyword>
<gene>
    <name evidence="3" type="ORF">AWJ07_07475</name>
</gene>
<dbReference type="EMBL" id="LRDC01000040">
    <property type="protein sequence ID" value="KVX00584.1"/>
    <property type="molecule type" value="Genomic_DNA"/>
</dbReference>
<feature type="transmembrane region" description="Helical" evidence="1">
    <location>
        <begin position="100"/>
        <end position="118"/>
    </location>
</feature>